<organism evidence="6 7">
    <name type="scientific">Halopseudomonas litoralis</name>
    <dbReference type="NCBI Taxonomy" id="797277"/>
    <lineage>
        <taxon>Bacteria</taxon>
        <taxon>Pseudomonadati</taxon>
        <taxon>Pseudomonadota</taxon>
        <taxon>Gammaproteobacteria</taxon>
        <taxon>Pseudomonadales</taxon>
        <taxon>Pseudomonadaceae</taxon>
        <taxon>Halopseudomonas</taxon>
    </lineage>
</organism>
<dbReference type="InterPro" id="IPR058163">
    <property type="entry name" value="LysR-type_TF_proteobact-type"/>
</dbReference>
<dbReference type="Proteomes" id="UP000243426">
    <property type="component" value="Chromosome I"/>
</dbReference>
<comment type="similarity">
    <text evidence="1">Belongs to the LysR transcriptional regulatory family.</text>
</comment>
<evidence type="ECO:0000259" key="5">
    <source>
        <dbReference type="PROSITE" id="PS50931"/>
    </source>
</evidence>
<dbReference type="SUPFAM" id="SSF46785">
    <property type="entry name" value="Winged helix' DNA-binding domain"/>
    <property type="match status" value="1"/>
</dbReference>
<dbReference type="PRINTS" id="PR00039">
    <property type="entry name" value="HTHLYSR"/>
</dbReference>
<dbReference type="InterPro" id="IPR036390">
    <property type="entry name" value="WH_DNA-bd_sf"/>
</dbReference>
<reference evidence="7" key="1">
    <citation type="submission" date="2016-10" db="EMBL/GenBank/DDBJ databases">
        <authorList>
            <person name="Varghese N."/>
            <person name="Submissions S."/>
        </authorList>
    </citation>
    <scope>NUCLEOTIDE SEQUENCE [LARGE SCALE GENOMIC DNA]</scope>
    <source>
        <strain evidence="7">2SM5</strain>
    </source>
</reference>
<dbReference type="CDD" id="cd08472">
    <property type="entry name" value="PBP2_CrgA_like_3"/>
    <property type="match status" value="1"/>
</dbReference>
<dbReference type="Gene3D" id="3.40.190.290">
    <property type="match status" value="1"/>
</dbReference>
<dbReference type="InterPro" id="IPR000847">
    <property type="entry name" value="LysR_HTH_N"/>
</dbReference>
<keyword evidence="7" id="KW-1185">Reference proteome</keyword>
<evidence type="ECO:0000256" key="2">
    <source>
        <dbReference type="ARBA" id="ARBA00023015"/>
    </source>
</evidence>
<dbReference type="InterPro" id="IPR005119">
    <property type="entry name" value="LysR_subst-bd"/>
</dbReference>
<evidence type="ECO:0000256" key="1">
    <source>
        <dbReference type="ARBA" id="ARBA00009437"/>
    </source>
</evidence>
<accession>A0A1H1QF85</accession>
<dbReference type="SUPFAM" id="SSF53850">
    <property type="entry name" value="Periplasmic binding protein-like II"/>
    <property type="match status" value="1"/>
</dbReference>
<dbReference type="GO" id="GO:0006351">
    <property type="term" value="P:DNA-templated transcription"/>
    <property type="evidence" value="ECO:0007669"/>
    <property type="project" value="TreeGrafter"/>
</dbReference>
<dbReference type="AlphaFoldDB" id="A0A1H1QF85"/>
<evidence type="ECO:0000313" key="6">
    <source>
        <dbReference type="EMBL" id="SDS21973.1"/>
    </source>
</evidence>
<feature type="domain" description="HTH lysR-type" evidence="5">
    <location>
        <begin position="1"/>
        <end position="59"/>
    </location>
</feature>
<dbReference type="Pfam" id="PF00126">
    <property type="entry name" value="HTH_1"/>
    <property type="match status" value="1"/>
</dbReference>
<dbReference type="Gene3D" id="1.10.10.10">
    <property type="entry name" value="Winged helix-like DNA-binding domain superfamily/Winged helix DNA-binding domain"/>
    <property type="match status" value="1"/>
</dbReference>
<dbReference type="GO" id="GO:0003700">
    <property type="term" value="F:DNA-binding transcription factor activity"/>
    <property type="evidence" value="ECO:0007669"/>
    <property type="project" value="InterPro"/>
</dbReference>
<keyword evidence="4" id="KW-0804">Transcription</keyword>
<gene>
    <name evidence="6" type="ORF">SAMN05216198_1464</name>
</gene>
<dbReference type="STRING" id="797277.SAMN05216198_1464"/>
<evidence type="ECO:0000313" key="7">
    <source>
        <dbReference type="Proteomes" id="UP000243426"/>
    </source>
</evidence>
<dbReference type="Pfam" id="PF03466">
    <property type="entry name" value="LysR_substrate"/>
    <property type="match status" value="1"/>
</dbReference>
<proteinExistence type="inferred from homology"/>
<dbReference type="PANTHER" id="PTHR30537:SF72">
    <property type="entry name" value="LYSR FAMILY TRANSCRIPTIONAL REGULATOR"/>
    <property type="match status" value="1"/>
</dbReference>
<evidence type="ECO:0000256" key="4">
    <source>
        <dbReference type="ARBA" id="ARBA00023163"/>
    </source>
</evidence>
<dbReference type="EMBL" id="LT629748">
    <property type="protein sequence ID" value="SDS21973.1"/>
    <property type="molecule type" value="Genomic_DNA"/>
</dbReference>
<dbReference type="OrthoDB" id="9786526at2"/>
<dbReference type="RefSeq" id="WP_090272707.1">
    <property type="nucleotide sequence ID" value="NZ_LT629748.1"/>
</dbReference>
<dbReference type="PANTHER" id="PTHR30537">
    <property type="entry name" value="HTH-TYPE TRANSCRIPTIONAL REGULATOR"/>
    <property type="match status" value="1"/>
</dbReference>
<dbReference type="PROSITE" id="PS50931">
    <property type="entry name" value="HTH_LYSR"/>
    <property type="match status" value="1"/>
</dbReference>
<dbReference type="GO" id="GO:0043565">
    <property type="term" value="F:sequence-specific DNA binding"/>
    <property type="evidence" value="ECO:0007669"/>
    <property type="project" value="TreeGrafter"/>
</dbReference>
<evidence type="ECO:0000256" key="3">
    <source>
        <dbReference type="ARBA" id="ARBA00023125"/>
    </source>
</evidence>
<keyword evidence="3" id="KW-0238">DNA-binding</keyword>
<dbReference type="InterPro" id="IPR036388">
    <property type="entry name" value="WH-like_DNA-bd_sf"/>
</dbReference>
<name>A0A1H1QF85_9GAMM</name>
<protein>
    <submittedName>
        <fullName evidence="6">Transcriptional regulator, LysR family</fullName>
    </submittedName>
</protein>
<keyword evidence="2" id="KW-0805">Transcription regulation</keyword>
<dbReference type="FunFam" id="1.10.10.10:FF:000001">
    <property type="entry name" value="LysR family transcriptional regulator"/>
    <property type="match status" value="1"/>
</dbReference>
<sequence>MDHLTAIRTFQRIVETRSFTKAAAHLGMPRSSVSKAVQELEQHLGTKLLQRTTRTIALTTEGAKYYQNVTQLVARLDEAEAELRGVAAASRGRLRVDLHSSLAQFLLIPVLKEFREGHPHIQVALGVSDRPVNLIEEGADCVIRAGQLADSSLVAKTLFTDKLVTCASPEYLMQYGTPSSPADLEHHQIVGYFSASNGEVWPLRFSKRGGEHLISRFDVATNDSASHINMIVNGAGIGQTFAFVAARFFESGAIVPILEKHTCSTIPISVIYPSNKQLNARVRVFVDWVVERLAV</sequence>